<reference evidence="7" key="1">
    <citation type="journal article" date="2016" name="Mol. Biol. Evol.">
        <title>Comparative Genomics of Early-Diverging Mushroom-Forming Fungi Provides Insights into the Origins of Lignocellulose Decay Capabilities.</title>
        <authorList>
            <person name="Nagy L.G."/>
            <person name="Riley R."/>
            <person name="Tritt A."/>
            <person name="Adam C."/>
            <person name="Daum C."/>
            <person name="Floudas D."/>
            <person name="Sun H."/>
            <person name="Yadav J.S."/>
            <person name="Pangilinan J."/>
            <person name="Larsson K.H."/>
            <person name="Matsuura K."/>
            <person name="Barry K."/>
            <person name="Labutti K."/>
            <person name="Kuo R."/>
            <person name="Ohm R.A."/>
            <person name="Bhattacharya S.S."/>
            <person name="Shirouzu T."/>
            <person name="Yoshinaga Y."/>
            <person name="Martin F.M."/>
            <person name="Grigoriev I.V."/>
            <person name="Hibbett D.S."/>
        </authorList>
    </citation>
    <scope>NUCLEOTIDE SEQUENCE [LARGE SCALE GENOMIC DNA]</scope>
    <source>
        <strain evidence="7">CBS 109695</strain>
    </source>
</reference>
<feature type="transmembrane region" description="Helical" evidence="6">
    <location>
        <begin position="237"/>
        <end position="260"/>
    </location>
</feature>
<dbReference type="AlphaFoldDB" id="A0A166L9D9"/>
<keyword evidence="3 6" id="KW-1133">Transmembrane helix</keyword>
<keyword evidence="4 6" id="KW-0472">Membrane</keyword>
<evidence type="ECO:0000256" key="6">
    <source>
        <dbReference type="SAM" id="Phobius"/>
    </source>
</evidence>
<evidence type="ECO:0000256" key="3">
    <source>
        <dbReference type="ARBA" id="ARBA00022989"/>
    </source>
</evidence>
<evidence type="ECO:0000256" key="2">
    <source>
        <dbReference type="ARBA" id="ARBA00022692"/>
    </source>
</evidence>
<proteinExistence type="predicted"/>
<feature type="transmembrane region" description="Helical" evidence="6">
    <location>
        <begin position="409"/>
        <end position="435"/>
    </location>
</feature>
<dbReference type="GO" id="GO:0016020">
    <property type="term" value="C:membrane"/>
    <property type="evidence" value="ECO:0007669"/>
    <property type="project" value="UniProtKB-SubCell"/>
</dbReference>
<dbReference type="GO" id="GO:0022857">
    <property type="term" value="F:transmembrane transporter activity"/>
    <property type="evidence" value="ECO:0007669"/>
    <property type="project" value="InterPro"/>
</dbReference>
<dbReference type="EMBL" id="KV417537">
    <property type="protein sequence ID" value="KZP22714.1"/>
    <property type="molecule type" value="Genomic_DNA"/>
</dbReference>
<dbReference type="Gene3D" id="1.20.1250.20">
    <property type="entry name" value="MFS general substrate transporter like domains"/>
    <property type="match status" value="1"/>
</dbReference>
<dbReference type="InterPro" id="IPR036259">
    <property type="entry name" value="MFS_trans_sf"/>
</dbReference>
<feature type="transmembrane region" description="Helical" evidence="6">
    <location>
        <begin position="168"/>
        <end position="188"/>
    </location>
</feature>
<sequence>MTPIDERQPLLAGSSPARKSFYRPRPIWLAPFAIIAALVRGMTLAPRVQVFTQLACGSLNTEFNHSIAISNLSPNASLYSSNTNNPYSSPYFAIDAAGPHHILHFPQSRGAEVSEPHVLPADYCSSDPSVQAGAARIQTILTTTSGVLSALTTGWWGHFGERHGRTRVLALATLGLFITDLAFILVSTPNTPFSAHGHKLLIIAPFIEGVLGGWSTLQGATLAYISDCTSDGSRAQVFSRYNGVFYVGLSLGPLIGAQILKHPFNPIGSLVGGATSPLSVTSVFWVAISFSLLNFLLVAFVFPESLSKEAREKKTLAAAAAAAHEVEIAEATPGKVGKDWVGLGFLRAFFGPLALFLPTDVEDVKGNKRKDWSLTYLALASFGYMLGMGIFQIKYMYAVHVYKWGPGQLSYYISLLGGLRAVALLLVLPFLIATFKPKPKKASSSHAQPGVPVKPTPALLAQEMSFDLLLARLSFMIEIISHTSVASLPNPASQPTTYQTSIFVVASSLSSFSAGVVPAVQSLALCITQSRALAISNAGGVAHEVGPGKLFGALAMLQAAGQMIIGPMLFGVIYSKTVASFPDAIFATAAAFMVVAFSLVLMIRPDTGVKGGPRTKTDAERGRPRRSKDLRQSIATYGGGGESSGSQGSYSP</sequence>
<dbReference type="PANTHER" id="PTHR23507:SF1">
    <property type="entry name" value="FI18259P1-RELATED"/>
    <property type="match status" value="1"/>
</dbReference>
<accession>A0A166L9D9</accession>
<feature type="transmembrane region" description="Helical" evidence="6">
    <location>
        <begin position="550"/>
        <end position="573"/>
    </location>
</feature>
<dbReference type="Pfam" id="PF07690">
    <property type="entry name" value="MFS_1"/>
    <property type="match status" value="1"/>
</dbReference>
<evidence type="ECO:0000256" key="1">
    <source>
        <dbReference type="ARBA" id="ARBA00004141"/>
    </source>
</evidence>
<evidence type="ECO:0000313" key="7">
    <source>
        <dbReference type="EMBL" id="KZP22714.1"/>
    </source>
</evidence>
<feature type="compositionally biased region" description="Basic and acidic residues" evidence="5">
    <location>
        <begin position="615"/>
        <end position="631"/>
    </location>
</feature>
<protein>
    <submittedName>
        <fullName evidence="7">MFS general substrate transporter</fullName>
    </submittedName>
</protein>
<organism evidence="7">
    <name type="scientific">Athelia psychrophila</name>
    <dbReference type="NCBI Taxonomy" id="1759441"/>
    <lineage>
        <taxon>Eukaryota</taxon>
        <taxon>Fungi</taxon>
        <taxon>Dikarya</taxon>
        <taxon>Basidiomycota</taxon>
        <taxon>Agaricomycotina</taxon>
        <taxon>Agaricomycetes</taxon>
        <taxon>Agaricomycetidae</taxon>
        <taxon>Atheliales</taxon>
        <taxon>Atheliaceae</taxon>
        <taxon>Athelia</taxon>
    </lineage>
</organism>
<evidence type="ECO:0000256" key="5">
    <source>
        <dbReference type="SAM" id="MobiDB-lite"/>
    </source>
</evidence>
<feature type="region of interest" description="Disordered" evidence="5">
    <location>
        <begin position="610"/>
        <end position="652"/>
    </location>
</feature>
<evidence type="ECO:0000256" key="4">
    <source>
        <dbReference type="ARBA" id="ARBA00023136"/>
    </source>
</evidence>
<comment type="subcellular location">
    <subcellularLocation>
        <location evidence="1">Membrane</location>
        <topology evidence="1">Multi-pass membrane protein</topology>
    </subcellularLocation>
</comment>
<dbReference type="PANTHER" id="PTHR23507">
    <property type="entry name" value="ZGC:174356"/>
    <property type="match status" value="1"/>
</dbReference>
<feature type="transmembrane region" description="Helical" evidence="6">
    <location>
        <begin position="200"/>
        <end position="225"/>
    </location>
</feature>
<gene>
    <name evidence="7" type="ORF">FIBSPDRAFT_738413</name>
</gene>
<dbReference type="OrthoDB" id="3026777at2759"/>
<feature type="transmembrane region" description="Helical" evidence="6">
    <location>
        <begin position="27"/>
        <end position="45"/>
    </location>
</feature>
<name>A0A166L9D9_9AGAM</name>
<feature type="transmembrane region" description="Helical" evidence="6">
    <location>
        <begin position="374"/>
        <end position="397"/>
    </location>
</feature>
<dbReference type="InterPro" id="IPR011701">
    <property type="entry name" value="MFS"/>
</dbReference>
<feature type="transmembrane region" description="Helical" evidence="6">
    <location>
        <begin position="585"/>
        <end position="603"/>
    </location>
</feature>
<feature type="transmembrane region" description="Helical" evidence="6">
    <location>
        <begin position="280"/>
        <end position="302"/>
    </location>
</feature>
<dbReference type="SUPFAM" id="SSF103473">
    <property type="entry name" value="MFS general substrate transporter"/>
    <property type="match status" value="1"/>
</dbReference>
<keyword evidence="2 6" id="KW-0812">Transmembrane</keyword>